<dbReference type="EMBL" id="GL883026">
    <property type="protein sequence ID" value="EGG15513.1"/>
    <property type="molecule type" value="Genomic_DNA"/>
</dbReference>
<dbReference type="GO" id="GO:0051721">
    <property type="term" value="F:protein phosphatase 2A binding"/>
    <property type="evidence" value="ECO:0007669"/>
    <property type="project" value="TreeGrafter"/>
</dbReference>
<evidence type="ECO:0000313" key="3">
    <source>
        <dbReference type="Proteomes" id="UP000007797"/>
    </source>
</evidence>
<feature type="compositionally biased region" description="Basic and acidic residues" evidence="1">
    <location>
        <begin position="274"/>
        <end position="283"/>
    </location>
</feature>
<dbReference type="OrthoDB" id="10261753at2759"/>
<keyword evidence="3" id="KW-1185">Reference proteome</keyword>
<dbReference type="InterPro" id="IPR007304">
    <property type="entry name" value="TAP46-like"/>
</dbReference>
<reference evidence="3" key="1">
    <citation type="journal article" date="2011" name="Genome Res.">
        <title>Phylogeny-wide analysis of social amoeba genomes highlights ancient origins for complex intercellular communication.</title>
        <authorList>
            <person name="Heidel A.J."/>
            <person name="Lawal H.M."/>
            <person name="Felder M."/>
            <person name="Schilde C."/>
            <person name="Helps N.R."/>
            <person name="Tunggal B."/>
            <person name="Rivero F."/>
            <person name="John U."/>
            <person name="Schleicher M."/>
            <person name="Eichinger L."/>
            <person name="Platzer M."/>
            <person name="Noegel A.A."/>
            <person name="Schaap P."/>
            <person name="Gloeckner G."/>
        </authorList>
    </citation>
    <scope>NUCLEOTIDE SEQUENCE [LARGE SCALE GENOMIC DNA]</scope>
    <source>
        <strain evidence="3">SH3</strain>
    </source>
</reference>
<feature type="compositionally biased region" description="Basic and acidic residues" evidence="1">
    <location>
        <begin position="611"/>
        <end position="631"/>
    </location>
</feature>
<dbReference type="GO" id="GO:0009966">
    <property type="term" value="P:regulation of signal transduction"/>
    <property type="evidence" value="ECO:0007669"/>
    <property type="project" value="InterPro"/>
</dbReference>
<dbReference type="Gene3D" id="1.25.40.540">
    <property type="entry name" value="TAP42-like family"/>
    <property type="match status" value="1"/>
</dbReference>
<protein>
    <recommendedName>
        <fullName evidence="4">TAP42 family protein</fullName>
    </recommendedName>
</protein>
<dbReference type="PANTHER" id="PTHR10933:SF9">
    <property type="entry name" value="IMMUNOGLOBULIN-BINDING PROTEIN 1"/>
    <property type="match status" value="1"/>
</dbReference>
<organism evidence="2 3">
    <name type="scientific">Cavenderia fasciculata</name>
    <name type="common">Slime mold</name>
    <name type="synonym">Dictyostelium fasciculatum</name>
    <dbReference type="NCBI Taxonomy" id="261658"/>
    <lineage>
        <taxon>Eukaryota</taxon>
        <taxon>Amoebozoa</taxon>
        <taxon>Evosea</taxon>
        <taxon>Eumycetozoa</taxon>
        <taxon>Dictyostelia</taxon>
        <taxon>Acytosteliales</taxon>
        <taxon>Cavenderiaceae</taxon>
        <taxon>Cavenderia</taxon>
    </lineage>
</organism>
<feature type="compositionally biased region" description="Low complexity" evidence="1">
    <location>
        <begin position="130"/>
        <end position="164"/>
    </location>
</feature>
<feature type="region of interest" description="Disordered" evidence="1">
    <location>
        <begin position="585"/>
        <end position="639"/>
    </location>
</feature>
<name>F4Q9Z4_CACFS</name>
<gene>
    <name evidence="2" type="ORF">DFA_10355</name>
</gene>
<dbReference type="Pfam" id="PF04177">
    <property type="entry name" value="TAP42"/>
    <property type="match status" value="1"/>
</dbReference>
<dbReference type="PANTHER" id="PTHR10933">
    <property type="entry name" value="IMMUNOGLOBULIN-BINDING PROTEIN 1"/>
    <property type="match status" value="1"/>
</dbReference>
<dbReference type="Proteomes" id="UP000007797">
    <property type="component" value="Unassembled WGS sequence"/>
</dbReference>
<feature type="region of interest" description="Disordered" evidence="1">
    <location>
        <begin position="274"/>
        <end position="296"/>
    </location>
</feature>
<feature type="region of interest" description="Disordered" evidence="1">
    <location>
        <begin position="114"/>
        <end position="165"/>
    </location>
</feature>
<dbReference type="RefSeq" id="XP_004354255.1">
    <property type="nucleotide sequence ID" value="XM_004354203.1"/>
</dbReference>
<evidence type="ECO:0008006" key="4">
    <source>
        <dbReference type="Google" id="ProtNLM"/>
    </source>
</evidence>
<dbReference type="InterPro" id="IPR038511">
    <property type="entry name" value="TAP42/TAP46-like_sf"/>
</dbReference>
<dbReference type="STRING" id="1054147.F4Q9Z4"/>
<dbReference type="KEGG" id="dfa:DFA_10355"/>
<feature type="compositionally biased region" description="Basic and acidic residues" evidence="1">
    <location>
        <begin position="593"/>
        <end position="602"/>
    </location>
</feature>
<accession>F4Q9Z4</accession>
<evidence type="ECO:0000256" key="1">
    <source>
        <dbReference type="SAM" id="MobiDB-lite"/>
    </source>
</evidence>
<dbReference type="AlphaFoldDB" id="F4Q9Z4"/>
<dbReference type="GeneID" id="14867662"/>
<proteinExistence type="predicted"/>
<dbReference type="GO" id="GO:0035303">
    <property type="term" value="P:regulation of dephosphorylation"/>
    <property type="evidence" value="ECO:0007669"/>
    <property type="project" value="TreeGrafter"/>
</dbReference>
<evidence type="ECO:0000313" key="2">
    <source>
        <dbReference type="EMBL" id="EGG15513.1"/>
    </source>
</evidence>
<sequence>MGYRAFLINEYLTTKIHNTCAATIHERHNANFVEKVPHKKDLQDPKIKLELSTDNVHQQVAPFSNIDDNKVISLKSTLPNCNECGKHPYPCQCFPEDVLAKDYKDTLETFDKLKTNSPSKANPIKKPIVSSTTTTTTTSSSSSTSSTTTTSSSSSTSTTTSSTTPTDCATLFRPVIMNLASLLATKRQWSFLANKISHVISNGNGCIAQYANHGLTETPAQQRTFCCLEFANSSRDIDPGFMDLYLFKVKVFHITLIPPQKKMSVSYMADRMSDNNNDHDGLEKTSTTKVLESSTTSTATSSTNIRDLSLYQLFTFGQKTWNELQNSVVSSSDEDYQQQVKRAIQYFMMASFQFDKQAMISKNEELDDIRTDILKYLLIPYYLGDLYVALVDKENRLRNLKNAKNKIISFINRCEMIGLVHKDDMEIISRDGKPNPANRRNELISRGKRDKEVREQLSHVLKKRMEMIKKLGGSNEDGALQEENDCGDEEVERSFSLLLLREAISKSISMFEMFDLEVTMLQEVAALKEKHGGVLPATPPPKSSGIGNFQILPDGRRVMLDKVFRPSHILPTMTPEEAVEIEMRNGGMVKGKGGKESEKKSDDEEEVDGKEEDHEKLKKKRDWDDWKDDNPKGAGNTLG</sequence>
<dbReference type="GO" id="GO:0005829">
    <property type="term" value="C:cytosol"/>
    <property type="evidence" value="ECO:0007669"/>
    <property type="project" value="TreeGrafter"/>
</dbReference>